<proteinExistence type="inferred from homology"/>
<organism evidence="4 5">
    <name type="scientific">Mizuhopecten yessoensis</name>
    <name type="common">Japanese scallop</name>
    <name type="synonym">Patinopecten yessoensis</name>
    <dbReference type="NCBI Taxonomy" id="6573"/>
    <lineage>
        <taxon>Eukaryota</taxon>
        <taxon>Metazoa</taxon>
        <taxon>Spiralia</taxon>
        <taxon>Lophotrochozoa</taxon>
        <taxon>Mollusca</taxon>
        <taxon>Bivalvia</taxon>
        <taxon>Autobranchia</taxon>
        <taxon>Pteriomorphia</taxon>
        <taxon>Pectinida</taxon>
        <taxon>Pectinoidea</taxon>
        <taxon>Pectinidae</taxon>
        <taxon>Mizuhopecten</taxon>
    </lineage>
</organism>
<dbReference type="PANTHER" id="PTHR11188">
    <property type="entry name" value="ARRESTIN DOMAIN CONTAINING PROTEIN"/>
    <property type="match status" value="1"/>
</dbReference>
<dbReference type="Gene3D" id="2.60.40.640">
    <property type="match status" value="2"/>
</dbReference>
<dbReference type="GO" id="GO:0015031">
    <property type="term" value="P:protein transport"/>
    <property type="evidence" value="ECO:0007669"/>
    <property type="project" value="TreeGrafter"/>
</dbReference>
<dbReference type="GO" id="GO:0005737">
    <property type="term" value="C:cytoplasm"/>
    <property type="evidence" value="ECO:0007669"/>
    <property type="project" value="TreeGrafter"/>
</dbReference>
<dbReference type="Proteomes" id="UP000242188">
    <property type="component" value="Unassembled WGS sequence"/>
</dbReference>
<dbReference type="InterPro" id="IPR014756">
    <property type="entry name" value="Ig_E-set"/>
</dbReference>
<dbReference type="PANTHER" id="PTHR11188:SF17">
    <property type="entry name" value="FI21816P1"/>
    <property type="match status" value="1"/>
</dbReference>
<sequence>MGKIGDITVTIDGGKEVYRSGEAVKGVWRVHVNERVTVNDISISLNGESYVKWTETNSDARAPDLKFISREHYTNQKKYVVYDKTTLEAGVYEYPFNYPLPTDKMPSSFEGKRGCSRYWLFLKISRPLPWRDVISDKCITFIDDVNINMQYYSKPVTRKKSTRLSKLLGFGDAGEVTLTAKIPRTGFCAGEAIPVTVVAVNASRKDLGKLKVSLVQSVDYNANGDAKTEKTFICTKTGSDPIGQGQTRSWKNELLYIDAVPPSTRMRASFCLVVSYMIKVYIDIPLLSGGDLVLWLPITIGTVPQGYKKSIPATGATGAAPNIPVTDLSNALTYTRCNRGWEKFIRSTNNAIPEYVSYTPMCVYVPNYTYRPKPLVASPPKQGTPKTSATGKVKATQVSTASSKSATSPPSTSESSSGQAVTTAKSQTSVSTAVTAKSTVSATQVSKSTTGVQTSVPTSGQTKSAASAVQTSSSPAQGQTSIPTFGPSKSTATVAQPSNSLAEGQGRKVPSAPPVYCFEGDDEDINMGDLAASLPSYEELFGQGAAEAKIEVEDTSTGKVFMVIKFQATRRQEFIDTLKKYSSGLEKFQGTLSALQHQVHSAFSGKWAKTSRLAVLTFESADMAKDWFKCTPEVCMEKWLGGCDILLVEASEPFQEDHQVLTLSNRVPAVEDTGENEDLARYRYLMTEYMKPSSVRLGVASVANTKVNSCLRGHWDMNIDQSVIIHSWPTMDVVKQYKSSVDPEIYQEVAELRKKVFDTVLSLMIKLGPLPSLTNSQEKEAGEEEAGKEAAP</sequence>
<evidence type="ECO:0000313" key="4">
    <source>
        <dbReference type="EMBL" id="OWF48204.1"/>
    </source>
</evidence>
<evidence type="ECO:0000256" key="1">
    <source>
        <dbReference type="ARBA" id="ARBA00005298"/>
    </source>
</evidence>
<evidence type="ECO:0000259" key="3">
    <source>
        <dbReference type="SMART" id="SM01017"/>
    </source>
</evidence>
<dbReference type="EMBL" id="NEDP02003643">
    <property type="protein sequence ID" value="OWF48204.1"/>
    <property type="molecule type" value="Genomic_DNA"/>
</dbReference>
<dbReference type="SUPFAM" id="SSF81296">
    <property type="entry name" value="E set domains"/>
    <property type="match status" value="2"/>
</dbReference>
<feature type="compositionally biased region" description="Polar residues" evidence="2">
    <location>
        <begin position="447"/>
        <end position="502"/>
    </location>
</feature>
<dbReference type="InterPro" id="IPR014752">
    <property type="entry name" value="Arrestin-like_C"/>
</dbReference>
<dbReference type="Pfam" id="PF02752">
    <property type="entry name" value="Arrestin_C"/>
    <property type="match status" value="1"/>
</dbReference>
<evidence type="ECO:0000256" key="2">
    <source>
        <dbReference type="SAM" id="MobiDB-lite"/>
    </source>
</evidence>
<evidence type="ECO:0000313" key="5">
    <source>
        <dbReference type="Proteomes" id="UP000242188"/>
    </source>
</evidence>
<comment type="similarity">
    <text evidence="1">Belongs to the arrestin family.</text>
</comment>
<protein>
    <submittedName>
        <fullName evidence="4">Arrestin domain-containing protein 3</fullName>
    </submittedName>
</protein>
<feature type="compositionally biased region" description="Basic and acidic residues" evidence="2">
    <location>
        <begin position="777"/>
        <end position="792"/>
    </location>
</feature>
<feature type="region of interest" description="Disordered" evidence="2">
    <location>
        <begin position="773"/>
        <end position="792"/>
    </location>
</feature>
<keyword evidence="5" id="KW-1185">Reference proteome</keyword>
<dbReference type="InterPro" id="IPR011021">
    <property type="entry name" value="Arrestin-like_N"/>
</dbReference>
<feature type="region of interest" description="Disordered" evidence="2">
    <location>
        <begin position="375"/>
        <end position="510"/>
    </location>
</feature>
<comment type="caution">
    <text evidence="4">The sequence shown here is derived from an EMBL/GenBank/DDBJ whole genome shotgun (WGS) entry which is preliminary data.</text>
</comment>
<gene>
    <name evidence="4" type="ORF">KP79_PYT14484</name>
</gene>
<dbReference type="Pfam" id="PF00339">
    <property type="entry name" value="Arrestin_N"/>
    <property type="match status" value="1"/>
</dbReference>
<feature type="domain" description="Arrestin C-terminal-like" evidence="3">
    <location>
        <begin position="172"/>
        <end position="305"/>
    </location>
</feature>
<reference evidence="4 5" key="1">
    <citation type="journal article" date="2017" name="Nat. Ecol. Evol.">
        <title>Scallop genome provides insights into evolution of bilaterian karyotype and development.</title>
        <authorList>
            <person name="Wang S."/>
            <person name="Zhang J."/>
            <person name="Jiao W."/>
            <person name="Li J."/>
            <person name="Xun X."/>
            <person name="Sun Y."/>
            <person name="Guo X."/>
            <person name="Huan P."/>
            <person name="Dong B."/>
            <person name="Zhang L."/>
            <person name="Hu X."/>
            <person name="Sun X."/>
            <person name="Wang J."/>
            <person name="Zhao C."/>
            <person name="Wang Y."/>
            <person name="Wang D."/>
            <person name="Huang X."/>
            <person name="Wang R."/>
            <person name="Lv J."/>
            <person name="Li Y."/>
            <person name="Zhang Z."/>
            <person name="Liu B."/>
            <person name="Lu W."/>
            <person name="Hui Y."/>
            <person name="Liang J."/>
            <person name="Zhou Z."/>
            <person name="Hou R."/>
            <person name="Li X."/>
            <person name="Liu Y."/>
            <person name="Li H."/>
            <person name="Ning X."/>
            <person name="Lin Y."/>
            <person name="Zhao L."/>
            <person name="Xing Q."/>
            <person name="Dou J."/>
            <person name="Li Y."/>
            <person name="Mao J."/>
            <person name="Guo H."/>
            <person name="Dou H."/>
            <person name="Li T."/>
            <person name="Mu C."/>
            <person name="Jiang W."/>
            <person name="Fu Q."/>
            <person name="Fu X."/>
            <person name="Miao Y."/>
            <person name="Liu J."/>
            <person name="Yu Q."/>
            <person name="Li R."/>
            <person name="Liao H."/>
            <person name="Li X."/>
            <person name="Kong Y."/>
            <person name="Jiang Z."/>
            <person name="Chourrout D."/>
            <person name="Li R."/>
            <person name="Bao Z."/>
        </authorList>
    </citation>
    <scope>NUCLEOTIDE SEQUENCE [LARGE SCALE GENOMIC DNA]</scope>
    <source>
        <strain evidence="4 5">PY_sf001</strain>
    </source>
</reference>
<name>A0A210QHI1_MIZYE</name>
<dbReference type="SMART" id="SM01017">
    <property type="entry name" value="Arrestin_C"/>
    <property type="match status" value="1"/>
</dbReference>
<dbReference type="AlphaFoldDB" id="A0A210QHI1"/>
<accession>A0A210QHI1</accession>
<feature type="compositionally biased region" description="Low complexity" evidence="2">
    <location>
        <begin position="399"/>
        <end position="446"/>
    </location>
</feature>
<dbReference type="InterPro" id="IPR011022">
    <property type="entry name" value="Arrestin_C-like"/>
</dbReference>
<dbReference type="OrthoDB" id="2333384at2759"/>
<dbReference type="InterPro" id="IPR050357">
    <property type="entry name" value="Arrestin_domain-protein"/>
</dbReference>